<evidence type="ECO:0000313" key="2">
    <source>
        <dbReference type="EMBL" id="CAB3372107.1"/>
    </source>
</evidence>
<comment type="caution">
    <text evidence="2">The sequence shown here is derived from an EMBL/GenBank/DDBJ whole genome shotgun (WGS) entry which is preliminary data.</text>
</comment>
<gene>
    <name evidence="2" type="ORF">CLODIP_2_CD06484</name>
</gene>
<proteinExistence type="predicted"/>
<keyword evidence="1" id="KW-0732">Signal</keyword>
<evidence type="ECO:0008006" key="4">
    <source>
        <dbReference type="Google" id="ProtNLM"/>
    </source>
</evidence>
<feature type="signal peptide" evidence="1">
    <location>
        <begin position="1"/>
        <end position="37"/>
    </location>
</feature>
<dbReference type="Pfam" id="PF04113">
    <property type="entry name" value="Gpi16"/>
    <property type="match status" value="2"/>
</dbReference>
<dbReference type="Proteomes" id="UP000494165">
    <property type="component" value="Unassembled WGS sequence"/>
</dbReference>
<organism evidence="2 3">
    <name type="scientific">Cloeon dipterum</name>
    <dbReference type="NCBI Taxonomy" id="197152"/>
    <lineage>
        <taxon>Eukaryota</taxon>
        <taxon>Metazoa</taxon>
        <taxon>Ecdysozoa</taxon>
        <taxon>Arthropoda</taxon>
        <taxon>Hexapoda</taxon>
        <taxon>Insecta</taxon>
        <taxon>Pterygota</taxon>
        <taxon>Palaeoptera</taxon>
        <taxon>Ephemeroptera</taxon>
        <taxon>Pisciforma</taxon>
        <taxon>Baetidae</taxon>
        <taxon>Cloeon</taxon>
    </lineage>
</organism>
<dbReference type="PANTHER" id="PTHR12959">
    <property type="entry name" value="GPI TRANSAMIDASE COMPONENT PIG-T-RELATED"/>
    <property type="match status" value="1"/>
</dbReference>
<sequence length="535" mass="60370">MMAAKTTARAMGLSTFLKSLFSLYLFLTLFSKSSVECFNLDDQFEEELLIKPLNNDFVYAYFQFTTTWDVPFEAKSFQNCHLFPRVLGEVLGQYSVQELHLSLTQGLWRHEKYGYPVVDAPAGTEIWAWFKEGTKDVNKSWKMLTSALSGLFCASLNFVEPHNTLSPTLSFAPTGAVPPGVHSNSSLLRYSTLPREVVCTENLTPWKKLLPCDSKRGLATLLNAGHIYNTNYHSLGIHVRPICKDISCESTAVELKQTVSLVYDMLQVGSLSRDWSFRKLFGQGLSGPCPLASSSRVYVDTTQNGSIFEFQLRPEPKAVLKSIRGGATSKIAMYDLKTMHLVSLLNIAATYTGEKLEHVNISPVLYANRYIIGYGQENGGIVTKVINNHWQPLDIVYMENIPWFLPVYLHTFQAEVNGRQLVPHAINFVPGRERERPYQLEVALRIPARSTTTLSITFDYIFLKWQEYPPDANHGFYVGAAVITSSLPVARNYTGVPHDGSTLLTRSVLIHCLRQIFLNQDKSFENSIIRFCRND</sequence>
<name>A0A8S1CTM1_9INSE</name>
<protein>
    <recommendedName>
        <fullName evidence="4">GPI transamidase component PIG-T</fullName>
    </recommendedName>
</protein>
<dbReference type="AlphaFoldDB" id="A0A8S1CTM1"/>
<keyword evidence="3" id="KW-1185">Reference proteome</keyword>
<dbReference type="InterPro" id="IPR007245">
    <property type="entry name" value="PIG-T"/>
</dbReference>
<accession>A0A8S1CTM1</accession>
<evidence type="ECO:0000256" key="1">
    <source>
        <dbReference type="SAM" id="SignalP"/>
    </source>
</evidence>
<dbReference type="OrthoDB" id="331263at2759"/>
<evidence type="ECO:0000313" key="3">
    <source>
        <dbReference type="Proteomes" id="UP000494165"/>
    </source>
</evidence>
<dbReference type="GO" id="GO:0016255">
    <property type="term" value="P:attachment of GPI anchor to protein"/>
    <property type="evidence" value="ECO:0007669"/>
    <property type="project" value="InterPro"/>
</dbReference>
<dbReference type="EMBL" id="CADEPI010000068">
    <property type="protein sequence ID" value="CAB3372107.1"/>
    <property type="molecule type" value="Genomic_DNA"/>
</dbReference>
<dbReference type="PANTHER" id="PTHR12959:SF11">
    <property type="entry name" value="GPI TRANSAMIDASE COMPONENT PIG-T"/>
    <property type="match status" value="1"/>
</dbReference>
<dbReference type="GO" id="GO:0042765">
    <property type="term" value="C:GPI-anchor transamidase complex"/>
    <property type="evidence" value="ECO:0007669"/>
    <property type="project" value="InterPro"/>
</dbReference>
<feature type="chain" id="PRO_5035827023" description="GPI transamidase component PIG-T" evidence="1">
    <location>
        <begin position="38"/>
        <end position="535"/>
    </location>
</feature>
<reference evidence="2 3" key="1">
    <citation type="submission" date="2020-04" db="EMBL/GenBank/DDBJ databases">
        <authorList>
            <person name="Alioto T."/>
            <person name="Alioto T."/>
            <person name="Gomez Garrido J."/>
        </authorList>
    </citation>
    <scope>NUCLEOTIDE SEQUENCE [LARGE SCALE GENOMIC DNA]</scope>
</reference>